<dbReference type="STRING" id="235279.HH_0629"/>
<keyword evidence="4" id="KW-1185">Reference proteome</keyword>
<feature type="domain" description="AMIN" evidence="2">
    <location>
        <begin position="126"/>
        <end position="191"/>
    </location>
</feature>
<evidence type="ECO:0000313" key="4">
    <source>
        <dbReference type="Proteomes" id="UP000002495"/>
    </source>
</evidence>
<reference evidence="3 4" key="1">
    <citation type="journal article" date="2003" name="Proc. Natl. Acad. Sci. U.S.A.">
        <title>The complete genome sequence of the carcinogenic bacterium Helicobacter hepaticus.</title>
        <authorList>
            <person name="Suerbaum S."/>
            <person name="Josenhans C."/>
            <person name="Sterzenbach T."/>
            <person name="Drescher B."/>
            <person name="Brandt P."/>
            <person name="Bell M."/>
            <person name="Droege M."/>
            <person name="Fartmann B."/>
            <person name="Fischer H.-P."/>
            <person name="Ge Z."/>
            <person name="Hoerster A."/>
            <person name="Holland R."/>
            <person name="Klein K."/>
            <person name="Koenig J."/>
            <person name="Macko L."/>
            <person name="Mendz G.L."/>
            <person name="Nyakatura G."/>
            <person name="Schauer D.B."/>
            <person name="Shen Z."/>
            <person name="Weber J."/>
            <person name="Frosch M."/>
            <person name="Fox J.G."/>
        </authorList>
    </citation>
    <scope>NUCLEOTIDE SEQUENCE [LARGE SCALE GENOMIC DNA]</scope>
    <source>
        <strain evidence="4">ATCC 51449 / 3B1</strain>
    </source>
</reference>
<proteinExistence type="predicted"/>
<gene>
    <name evidence="3" type="ordered locus">HH_0629</name>
</gene>
<dbReference type="Pfam" id="PF11741">
    <property type="entry name" value="AMIN"/>
    <property type="match status" value="1"/>
</dbReference>
<dbReference type="Proteomes" id="UP000002495">
    <property type="component" value="Chromosome"/>
</dbReference>
<evidence type="ECO:0000256" key="1">
    <source>
        <dbReference type="SAM" id="SignalP"/>
    </source>
</evidence>
<keyword evidence="1" id="KW-0732">Signal</keyword>
<dbReference type="KEGG" id="hhe:HH_0629"/>
<name>Q7VIH6_HELHP</name>
<dbReference type="RefSeq" id="WP_011115471.1">
    <property type="nucleotide sequence ID" value="NC_004917.1"/>
</dbReference>
<evidence type="ECO:0000313" key="3">
    <source>
        <dbReference type="EMBL" id="AAP77226.1"/>
    </source>
</evidence>
<evidence type="ECO:0000259" key="2">
    <source>
        <dbReference type="Pfam" id="PF11741"/>
    </source>
</evidence>
<dbReference type="AlphaFoldDB" id="Q7VIH6"/>
<accession>Q7VIH6</accession>
<feature type="chain" id="PRO_5004294522" description="AMIN domain-containing protein" evidence="1">
    <location>
        <begin position="24"/>
        <end position="205"/>
    </location>
</feature>
<dbReference type="eggNOG" id="ENOG5030TNT">
    <property type="taxonomic scope" value="Bacteria"/>
</dbReference>
<protein>
    <recommendedName>
        <fullName evidence="2">AMIN domain-containing protein</fullName>
    </recommendedName>
</protein>
<sequence>MKKKMLICVLLFVGMCCANILEARENPFESVITPKLEEHQAPSIHQDPLSSVEFVLPSTARVLKSVQVTYQNLDGSIESKTIQLDESIDWHYPLLIAQKAQGATYNAENRFKLGEFELIINRSSLFIATRKKLLRDFILPKPYRLMLDIEGTKSNESQKIKLGKKYFSDAEISTHEGFYRISIGFDGRYKPVITPQRDGFAITLE</sequence>
<dbReference type="InterPro" id="IPR021731">
    <property type="entry name" value="AMIN_dom"/>
</dbReference>
<dbReference type="HOGENOM" id="CLU_101694_0_0_7"/>
<organism evidence="3 4">
    <name type="scientific">Helicobacter hepaticus (strain ATCC 51449 / 3B1)</name>
    <dbReference type="NCBI Taxonomy" id="235279"/>
    <lineage>
        <taxon>Bacteria</taxon>
        <taxon>Pseudomonadati</taxon>
        <taxon>Campylobacterota</taxon>
        <taxon>Epsilonproteobacteria</taxon>
        <taxon>Campylobacterales</taxon>
        <taxon>Helicobacteraceae</taxon>
        <taxon>Helicobacter</taxon>
    </lineage>
</organism>
<feature type="signal peptide" evidence="1">
    <location>
        <begin position="1"/>
        <end position="23"/>
    </location>
</feature>
<dbReference type="EMBL" id="AE017125">
    <property type="protein sequence ID" value="AAP77226.1"/>
    <property type="molecule type" value="Genomic_DNA"/>
</dbReference>